<evidence type="ECO:0000256" key="2">
    <source>
        <dbReference type="ARBA" id="ARBA00008274"/>
    </source>
</evidence>
<dbReference type="GO" id="GO:0006886">
    <property type="term" value="P:intracellular protein transport"/>
    <property type="evidence" value="ECO:0007669"/>
    <property type="project" value="InterPro"/>
</dbReference>
<dbReference type="Gene3D" id="1.20.5.820">
    <property type="entry name" value="Preprotein translocase SecE subunit"/>
    <property type="match status" value="1"/>
</dbReference>
<dbReference type="InterPro" id="IPR023391">
    <property type="entry name" value="Prot_translocase_SecE_dom_sf"/>
</dbReference>
<dbReference type="eggNOG" id="KOG3498">
    <property type="taxonomic scope" value="Eukaryota"/>
</dbReference>
<sequence length="65" mass="7052">MDAVVDFATEYYADAKRLVNKCEKPDTRELKKVFVATGIGFAALGAIGFVCKLVFIPINNIIVGS</sequence>
<dbReference type="OrthoDB" id="2401875at2759"/>
<gene>
    <name evidence="11" type="ORF">AMSG_10666</name>
</gene>
<dbReference type="GeneID" id="25568835"/>
<dbReference type="PANTHER" id="PTHR12309">
    <property type="entry name" value="SEC61 GAMMA SUBUNIT"/>
    <property type="match status" value="1"/>
</dbReference>
<dbReference type="Proteomes" id="UP000054408">
    <property type="component" value="Unassembled WGS sequence"/>
</dbReference>
<dbReference type="GO" id="GO:0008320">
    <property type="term" value="F:protein transmembrane transporter activity"/>
    <property type="evidence" value="ECO:0007669"/>
    <property type="project" value="InterPro"/>
</dbReference>
<comment type="similarity">
    <text evidence="2">Belongs to the SecE/SEC61-gamma family.</text>
</comment>
<evidence type="ECO:0000256" key="6">
    <source>
        <dbReference type="ARBA" id="ARBA00022927"/>
    </source>
</evidence>
<dbReference type="InterPro" id="IPR001901">
    <property type="entry name" value="Translocase_SecE/Sec61-g"/>
</dbReference>
<keyword evidence="8" id="KW-0811">Translocation</keyword>
<dbReference type="AlphaFoldDB" id="A0A0L0DRY9"/>
<evidence type="ECO:0000256" key="8">
    <source>
        <dbReference type="ARBA" id="ARBA00023010"/>
    </source>
</evidence>
<dbReference type="RefSeq" id="XP_013753372.1">
    <property type="nucleotide sequence ID" value="XM_013897918.1"/>
</dbReference>
<proteinExistence type="inferred from homology"/>
<keyword evidence="7 10" id="KW-1133">Transmembrane helix</keyword>
<keyword evidence="4 10" id="KW-0812">Transmembrane</keyword>
<comment type="subcellular location">
    <subcellularLocation>
        <location evidence="1">Endoplasmic reticulum membrane</location>
        <topology evidence="1">Single-pass membrane protein</topology>
    </subcellularLocation>
</comment>
<dbReference type="SUPFAM" id="SSF103456">
    <property type="entry name" value="Preprotein translocase SecE subunit"/>
    <property type="match status" value="1"/>
</dbReference>
<evidence type="ECO:0000256" key="5">
    <source>
        <dbReference type="ARBA" id="ARBA00022824"/>
    </source>
</evidence>
<accession>A0A0L0DRY9</accession>
<dbReference type="InterPro" id="IPR008158">
    <property type="entry name" value="Translocase_Sec61-g"/>
</dbReference>
<dbReference type="EMBL" id="GL349494">
    <property type="protein sequence ID" value="KNC55069.1"/>
    <property type="molecule type" value="Genomic_DNA"/>
</dbReference>
<dbReference type="PROSITE" id="PS01067">
    <property type="entry name" value="SECE_SEC61G"/>
    <property type="match status" value="1"/>
</dbReference>
<evidence type="ECO:0000256" key="10">
    <source>
        <dbReference type="SAM" id="Phobius"/>
    </source>
</evidence>
<keyword evidence="9 10" id="KW-0472">Membrane</keyword>
<organism evidence="11 12">
    <name type="scientific">Thecamonas trahens ATCC 50062</name>
    <dbReference type="NCBI Taxonomy" id="461836"/>
    <lineage>
        <taxon>Eukaryota</taxon>
        <taxon>Apusozoa</taxon>
        <taxon>Apusomonadida</taxon>
        <taxon>Apusomonadidae</taxon>
        <taxon>Thecamonas</taxon>
    </lineage>
</organism>
<evidence type="ECO:0000313" key="12">
    <source>
        <dbReference type="Proteomes" id="UP000054408"/>
    </source>
</evidence>
<dbReference type="Pfam" id="PF00584">
    <property type="entry name" value="SecE"/>
    <property type="match status" value="1"/>
</dbReference>
<evidence type="ECO:0000256" key="3">
    <source>
        <dbReference type="ARBA" id="ARBA00022448"/>
    </source>
</evidence>
<feature type="transmembrane region" description="Helical" evidence="10">
    <location>
        <begin position="33"/>
        <end position="55"/>
    </location>
</feature>
<dbReference type="HAMAP" id="MF_00422">
    <property type="entry name" value="SecE"/>
    <property type="match status" value="1"/>
</dbReference>
<evidence type="ECO:0000256" key="4">
    <source>
        <dbReference type="ARBA" id="ARBA00022692"/>
    </source>
</evidence>
<name>A0A0L0DRY9_THETB</name>
<dbReference type="STRING" id="461836.A0A0L0DRY9"/>
<keyword evidence="5" id="KW-0256">Endoplasmic reticulum</keyword>
<evidence type="ECO:0000256" key="1">
    <source>
        <dbReference type="ARBA" id="ARBA00004389"/>
    </source>
</evidence>
<reference evidence="11 12" key="1">
    <citation type="submission" date="2010-05" db="EMBL/GenBank/DDBJ databases">
        <title>The Genome Sequence of Thecamonas trahens ATCC 50062.</title>
        <authorList>
            <consortium name="The Broad Institute Genome Sequencing Platform"/>
            <person name="Russ C."/>
            <person name="Cuomo C."/>
            <person name="Shea T."/>
            <person name="Young S.K."/>
            <person name="Zeng Q."/>
            <person name="Koehrsen M."/>
            <person name="Haas B."/>
            <person name="Borodovsky M."/>
            <person name="Guigo R."/>
            <person name="Alvarado L."/>
            <person name="Berlin A."/>
            <person name="Bochicchio J."/>
            <person name="Borenstein D."/>
            <person name="Chapman S."/>
            <person name="Chen Z."/>
            <person name="Freedman E."/>
            <person name="Gellesch M."/>
            <person name="Goldberg J."/>
            <person name="Griggs A."/>
            <person name="Gujja S."/>
            <person name="Heilman E."/>
            <person name="Heiman D."/>
            <person name="Hepburn T."/>
            <person name="Howarth C."/>
            <person name="Jen D."/>
            <person name="Larson L."/>
            <person name="Mehta T."/>
            <person name="Park D."/>
            <person name="Pearson M."/>
            <person name="Roberts A."/>
            <person name="Saif S."/>
            <person name="Shenoy N."/>
            <person name="Sisk P."/>
            <person name="Stolte C."/>
            <person name="Sykes S."/>
            <person name="Thomson T."/>
            <person name="Walk T."/>
            <person name="White J."/>
            <person name="Yandava C."/>
            <person name="Burger G."/>
            <person name="Gray M.W."/>
            <person name="Holland P.W.H."/>
            <person name="King N."/>
            <person name="Lang F.B.F."/>
            <person name="Roger A.J."/>
            <person name="Ruiz-Trillo I."/>
            <person name="Lander E."/>
            <person name="Nusbaum C."/>
        </authorList>
    </citation>
    <scope>NUCLEOTIDE SEQUENCE [LARGE SCALE GENOMIC DNA]</scope>
    <source>
        <strain evidence="11 12">ATCC 50062</strain>
    </source>
</reference>
<evidence type="ECO:0000256" key="9">
    <source>
        <dbReference type="ARBA" id="ARBA00023136"/>
    </source>
</evidence>
<evidence type="ECO:0000313" key="11">
    <source>
        <dbReference type="EMBL" id="KNC55069.1"/>
    </source>
</evidence>
<keyword evidence="12" id="KW-1185">Reference proteome</keyword>
<dbReference type="GO" id="GO:0006605">
    <property type="term" value="P:protein targeting"/>
    <property type="evidence" value="ECO:0007669"/>
    <property type="project" value="InterPro"/>
</dbReference>
<keyword evidence="3" id="KW-0813">Transport</keyword>
<dbReference type="OMA" id="FATEYYA"/>
<dbReference type="NCBIfam" id="TIGR00327">
    <property type="entry name" value="secE_euk_arch"/>
    <property type="match status" value="1"/>
</dbReference>
<keyword evidence="6" id="KW-0653">Protein transport</keyword>
<protein>
    <submittedName>
        <fullName evidence="11">Protein translocase SEC61 complex gamma subunit</fullName>
    </submittedName>
</protein>
<evidence type="ECO:0000256" key="7">
    <source>
        <dbReference type="ARBA" id="ARBA00022989"/>
    </source>
</evidence>
<dbReference type="GO" id="GO:0005789">
    <property type="term" value="C:endoplasmic reticulum membrane"/>
    <property type="evidence" value="ECO:0007669"/>
    <property type="project" value="UniProtKB-SubCell"/>
</dbReference>